<evidence type="ECO:0000313" key="3">
    <source>
        <dbReference type="Proteomes" id="UP001597438"/>
    </source>
</evidence>
<dbReference type="PROSITE" id="PS51257">
    <property type="entry name" value="PROKAR_LIPOPROTEIN"/>
    <property type="match status" value="1"/>
</dbReference>
<dbReference type="InterPro" id="IPR008928">
    <property type="entry name" value="6-hairpin_glycosidase_sf"/>
</dbReference>
<dbReference type="Proteomes" id="UP001597438">
    <property type="component" value="Unassembled WGS sequence"/>
</dbReference>
<sequence>MRTVLKISTFLLFLLGISCQEKADNSPSRDSDKDYKKISWKASVEPIHPGIPDSIPFWNKFSKRFIYAPAFDFEGVDLAASYRYELVSLCDSQRWNFESDHPYDALSPVWEDLPVGSYQLKVSGISDTGKVLKEAGTREFYRAAPFDGIYHKPVIPYDSSATLALKKLLDRDFVQYWIENKQPDPDYGWYRYPSKIYSALIIGAVTQARLTNDTPEEEEATQLAITVADSLIALSFPKGAPLEYFPPTYHGYPQYFNNQDSHMGYDRSMIIQGADAGHAYLDLYDLTNNTKYLDVAKRIADTYLKTQMDNGSWYLYINNKTGKNLDPNVAIPTAMINYFDRLSTDYQVSGLEEATKKAFQYIMENPVKTYNWQGQFEDISARQEFENQSREQACDLAIYLLRNDAENKESLQLAENLIRFAEDQFVIWERPKPITDSEHRPGYYPQNWITPSVQEQYAFWRPISRAAGIMIDTYWEAYKVTGKDIYLAKAKSIANTFTVVQQYHDGNFVTHFTKYKMNFWLNNAVYPAKVLMNFQKNIATLESSKK</sequence>
<name>A0ABW5X365_9FLAO</name>
<organism evidence="2 3">
    <name type="scientific">Christiangramia antarctica</name>
    <dbReference type="NCBI Taxonomy" id="2058158"/>
    <lineage>
        <taxon>Bacteria</taxon>
        <taxon>Pseudomonadati</taxon>
        <taxon>Bacteroidota</taxon>
        <taxon>Flavobacteriia</taxon>
        <taxon>Flavobacteriales</taxon>
        <taxon>Flavobacteriaceae</taxon>
        <taxon>Christiangramia</taxon>
    </lineage>
</organism>
<feature type="signal peptide" evidence="1">
    <location>
        <begin position="1"/>
        <end position="23"/>
    </location>
</feature>
<evidence type="ECO:0000256" key="1">
    <source>
        <dbReference type="SAM" id="SignalP"/>
    </source>
</evidence>
<reference evidence="3" key="1">
    <citation type="journal article" date="2019" name="Int. J. Syst. Evol. Microbiol.">
        <title>The Global Catalogue of Microorganisms (GCM) 10K type strain sequencing project: providing services to taxonomists for standard genome sequencing and annotation.</title>
        <authorList>
            <consortium name="The Broad Institute Genomics Platform"/>
            <consortium name="The Broad Institute Genome Sequencing Center for Infectious Disease"/>
            <person name="Wu L."/>
            <person name="Ma J."/>
        </authorList>
    </citation>
    <scope>NUCLEOTIDE SEQUENCE [LARGE SCALE GENOMIC DNA]</scope>
    <source>
        <strain evidence="3">KCTC 52925</strain>
    </source>
</reference>
<dbReference type="Gene3D" id="1.50.10.10">
    <property type="match status" value="1"/>
</dbReference>
<gene>
    <name evidence="2" type="ORF">ACFSYS_07300</name>
</gene>
<feature type="chain" id="PRO_5045340502" evidence="1">
    <location>
        <begin position="24"/>
        <end position="546"/>
    </location>
</feature>
<accession>A0ABW5X365</accession>
<comment type="caution">
    <text evidence="2">The sequence shown here is derived from an EMBL/GenBank/DDBJ whole genome shotgun (WGS) entry which is preliminary data.</text>
</comment>
<dbReference type="InterPro" id="IPR012341">
    <property type="entry name" value="6hp_glycosidase-like_sf"/>
</dbReference>
<dbReference type="EMBL" id="JBHUOJ010000015">
    <property type="protein sequence ID" value="MFD2833092.1"/>
    <property type="molecule type" value="Genomic_DNA"/>
</dbReference>
<dbReference type="RefSeq" id="WP_251740439.1">
    <property type="nucleotide sequence ID" value="NZ_JBHUOJ010000015.1"/>
</dbReference>
<keyword evidence="3" id="KW-1185">Reference proteome</keyword>
<evidence type="ECO:0000313" key="2">
    <source>
        <dbReference type="EMBL" id="MFD2833092.1"/>
    </source>
</evidence>
<proteinExistence type="predicted"/>
<protein>
    <submittedName>
        <fullName evidence="2">Uncharacterized protein</fullName>
    </submittedName>
</protein>
<dbReference type="SUPFAM" id="SSF48208">
    <property type="entry name" value="Six-hairpin glycosidases"/>
    <property type="match status" value="1"/>
</dbReference>
<keyword evidence="1" id="KW-0732">Signal</keyword>